<dbReference type="Pfam" id="PF01757">
    <property type="entry name" value="Acyl_transf_3"/>
    <property type="match status" value="1"/>
</dbReference>
<evidence type="ECO:0000256" key="1">
    <source>
        <dbReference type="ARBA" id="ARBA00004651"/>
    </source>
</evidence>
<dbReference type="InterPro" id="IPR002656">
    <property type="entry name" value="Acyl_transf_3_dom"/>
</dbReference>
<feature type="transmembrane region" description="Helical" evidence="7">
    <location>
        <begin position="191"/>
        <end position="210"/>
    </location>
</feature>
<comment type="subcellular location">
    <subcellularLocation>
        <location evidence="1">Cell membrane</location>
        <topology evidence="1">Multi-pass membrane protein</topology>
    </subcellularLocation>
</comment>
<comment type="similarity">
    <text evidence="2">Belongs to the acyltransferase 3 family.</text>
</comment>
<keyword evidence="9" id="KW-0012">Acyltransferase</keyword>
<gene>
    <name evidence="9" type="ORF">AL0467_1535</name>
</gene>
<dbReference type="RefSeq" id="WP_050495918.1">
    <property type="nucleotide sequence ID" value="NZ_DAWDSJ010000025.1"/>
</dbReference>
<feature type="transmembrane region" description="Helical" evidence="7">
    <location>
        <begin position="133"/>
        <end position="153"/>
    </location>
</feature>
<feature type="transmembrane region" description="Helical" evidence="7">
    <location>
        <begin position="275"/>
        <end position="296"/>
    </location>
</feature>
<protein>
    <submittedName>
        <fullName evidence="9">Acyltransferase</fullName>
    </submittedName>
</protein>
<dbReference type="Proteomes" id="UP000193208">
    <property type="component" value="Unassembled WGS sequence"/>
</dbReference>
<feature type="transmembrane region" description="Helical" evidence="7">
    <location>
        <begin position="302"/>
        <end position="326"/>
    </location>
</feature>
<feature type="transmembrane region" description="Helical" evidence="7">
    <location>
        <begin position="160"/>
        <end position="179"/>
    </location>
</feature>
<dbReference type="EMBL" id="LNKI01000006">
    <property type="protein sequence ID" value="OSG99546.1"/>
    <property type="molecule type" value="Genomic_DNA"/>
</dbReference>
<evidence type="ECO:0000256" key="3">
    <source>
        <dbReference type="ARBA" id="ARBA00022475"/>
    </source>
</evidence>
<feature type="domain" description="Acyltransferase 3" evidence="8">
    <location>
        <begin position="12"/>
        <end position="320"/>
    </location>
</feature>
<dbReference type="GO" id="GO:0005886">
    <property type="term" value="C:plasma membrane"/>
    <property type="evidence" value="ECO:0007669"/>
    <property type="project" value="UniProtKB-SubCell"/>
</dbReference>
<feature type="transmembrane region" description="Helical" evidence="7">
    <location>
        <begin position="52"/>
        <end position="72"/>
    </location>
</feature>
<dbReference type="AlphaFoldDB" id="A0A1X2ZYW0"/>
<proteinExistence type="inferred from homology"/>
<keyword evidence="3" id="KW-1003">Cell membrane</keyword>
<dbReference type="GO" id="GO:0009246">
    <property type="term" value="P:enterobacterial common antigen biosynthetic process"/>
    <property type="evidence" value="ECO:0007669"/>
    <property type="project" value="TreeGrafter"/>
</dbReference>
<reference evidence="9 10" key="1">
    <citation type="journal article" date="2016" name="Sci. Rep.">
        <title>Evaluation of genetic diversity among strains of the human gut commensal Bifidobacterium adolescentis.</title>
        <authorList>
            <person name="Duranti S."/>
            <person name="Milani C."/>
            <person name="Lugli G.A."/>
            <person name="Mancabelli L."/>
            <person name="Turroni F."/>
            <person name="Ferrario C."/>
            <person name="Mangifesta M."/>
            <person name="Viappiani A."/>
            <person name="Sanchez B."/>
            <person name="Margolles A."/>
            <person name="van Sinderen D."/>
            <person name="Ventura M."/>
        </authorList>
    </citation>
    <scope>NUCLEOTIDE SEQUENCE [LARGE SCALE GENOMIC DNA]</scope>
    <source>
        <strain evidence="9 10">AL46-7</strain>
    </source>
</reference>
<comment type="caution">
    <text evidence="9">The sequence shown here is derived from an EMBL/GenBank/DDBJ whole genome shotgun (WGS) entry which is preliminary data.</text>
</comment>
<feature type="transmembrane region" description="Helical" evidence="7">
    <location>
        <begin position="93"/>
        <end position="113"/>
    </location>
</feature>
<keyword evidence="6 7" id="KW-0472">Membrane</keyword>
<dbReference type="GO" id="GO:0016413">
    <property type="term" value="F:O-acetyltransferase activity"/>
    <property type="evidence" value="ECO:0007669"/>
    <property type="project" value="TreeGrafter"/>
</dbReference>
<feature type="transmembrane region" description="Helical" evidence="7">
    <location>
        <begin position="246"/>
        <end position="263"/>
    </location>
</feature>
<dbReference type="PANTHER" id="PTHR40074:SF2">
    <property type="entry name" value="O-ACETYLTRANSFERASE WECH"/>
    <property type="match status" value="1"/>
</dbReference>
<evidence type="ECO:0000256" key="6">
    <source>
        <dbReference type="ARBA" id="ARBA00023136"/>
    </source>
</evidence>
<keyword evidence="5 7" id="KW-1133">Transmembrane helix</keyword>
<organism evidence="9 10">
    <name type="scientific">Bifidobacterium adolescentis</name>
    <dbReference type="NCBI Taxonomy" id="1680"/>
    <lineage>
        <taxon>Bacteria</taxon>
        <taxon>Bacillati</taxon>
        <taxon>Actinomycetota</taxon>
        <taxon>Actinomycetes</taxon>
        <taxon>Bifidobacteriales</taxon>
        <taxon>Bifidobacteriaceae</taxon>
        <taxon>Bifidobacterium</taxon>
    </lineage>
</organism>
<evidence type="ECO:0000256" key="7">
    <source>
        <dbReference type="SAM" id="Phobius"/>
    </source>
</evidence>
<evidence type="ECO:0000313" key="9">
    <source>
        <dbReference type="EMBL" id="OSG99546.1"/>
    </source>
</evidence>
<keyword evidence="9" id="KW-0808">Transferase</keyword>
<evidence type="ECO:0000256" key="5">
    <source>
        <dbReference type="ARBA" id="ARBA00022989"/>
    </source>
</evidence>
<name>A0A1X2ZYW0_BIFAD</name>
<sequence length="335" mass="39412">MGDKKLRSDIVNLRVVAILAVIFGHSTTIYWYNWTDYRTTQEAPVFAHVGNLAMLVLGLWMLISGFCVGFTLRGKKRFKDFFIKRFSRLVIPYWLVALIWMIPIRLLIEYPGYEGQSFLYILWKNIFLGYDNGQLWYLPTLFFYSLIAWFINFCLKKFKWADIFAFAISVMMLIFYTKYTWHGASLMRSPTLSPFFLYFSFFMLGFILFNHEATIRKYITKPLLVVGFVLMLIAIGFMYMGRGGTFVQLIAVWLCLVVIFFLMPNKSNKFTRTLAEVSLGVYLFHEPLAFISYTYWPDINPLLMVSINFFIWGTVASIISYFVFVFPKKIMRKKA</sequence>
<evidence type="ECO:0000256" key="4">
    <source>
        <dbReference type="ARBA" id="ARBA00022692"/>
    </source>
</evidence>
<feature type="transmembrane region" description="Helical" evidence="7">
    <location>
        <begin position="12"/>
        <end position="32"/>
    </location>
</feature>
<accession>A0A1X2ZYW0</accession>
<evidence type="ECO:0000313" key="10">
    <source>
        <dbReference type="Proteomes" id="UP000193208"/>
    </source>
</evidence>
<dbReference type="PANTHER" id="PTHR40074">
    <property type="entry name" value="O-ACETYLTRANSFERASE WECH"/>
    <property type="match status" value="1"/>
</dbReference>
<evidence type="ECO:0000256" key="2">
    <source>
        <dbReference type="ARBA" id="ARBA00007400"/>
    </source>
</evidence>
<keyword evidence="4 7" id="KW-0812">Transmembrane</keyword>
<evidence type="ECO:0000259" key="8">
    <source>
        <dbReference type="Pfam" id="PF01757"/>
    </source>
</evidence>
<feature type="transmembrane region" description="Helical" evidence="7">
    <location>
        <begin position="222"/>
        <end position="240"/>
    </location>
</feature>